<accession>X0SS62</accession>
<organism evidence="1">
    <name type="scientific">marine sediment metagenome</name>
    <dbReference type="NCBI Taxonomy" id="412755"/>
    <lineage>
        <taxon>unclassified sequences</taxon>
        <taxon>metagenomes</taxon>
        <taxon>ecological metagenomes</taxon>
    </lineage>
</organism>
<dbReference type="AlphaFoldDB" id="X0SS62"/>
<evidence type="ECO:0000313" key="1">
    <source>
        <dbReference type="EMBL" id="GAF77956.1"/>
    </source>
</evidence>
<dbReference type="EMBL" id="BARS01001898">
    <property type="protein sequence ID" value="GAF77956.1"/>
    <property type="molecule type" value="Genomic_DNA"/>
</dbReference>
<reference evidence="1" key="1">
    <citation type="journal article" date="2014" name="Front. Microbiol.">
        <title>High frequency of phylogenetically diverse reductive dehalogenase-homologous genes in deep subseafloor sedimentary metagenomes.</title>
        <authorList>
            <person name="Kawai M."/>
            <person name="Futagami T."/>
            <person name="Toyoda A."/>
            <person name="Takaki Y."/>
            <person name="Nishi S."/>
            <person name="Hori S."/>
            <person name="Arai W."/>
            <person name="Tsubouchi T."/>
            <person name="Morono Y."/>
            <person name="Uchiyama I."/>
            <person name="Ito T."/>
            <person name="Fujiyama A."/>
            <person name="Inagaki F."/>
            <person name="Takami H."/>
        </authorList>
    </citation>
    <scope>NUCLEOTIDE SEQUENCE</scope>
    <source>
        <strain evidence="1">Expedition CK06-06</strain>
    </source>
</reference>
<sequence length="69" mass="8144">MNKELITRRNLFDDLWKIDNLYNAICASTSYKVRVPILLIQSNINSTVHNVYRITKTTLMDETKNRSKK</sequence>
<proteinExistence type="predicted"/>
<gene>
    <name evidence="1" type="ORF">S01H1_03492</name>
</gene>
<comment type="caution">
    <text evidence="1">The sequence shown here is derived from an EMBL/GenBank/DDBJ whole genome shotgun (WGS) entry which is preliminary data.</text>
</comment>
<protein>
    <submittedName>
        <fullName evidence="1">Uncharacterized protein</fullName>
    </submittedName>
</protein>
<name>X0SS62_9ZZZZ</name>